<evidence type="ECO:0000313" key="16">
    <source>
        <dbReference type="EMBL" id="RVU21255.1"/>
    </source>
</evidence>
<dbReference type="SUPFAM" id="SSF51735">
    <property type="entry name" value="NAD(P)-binding Rossmann-fold domains"/>
    <property type="match status" value="1"/>
</dbReference>
<dbReference type="OrthoDB" id="9812273at2"/>
<keyword evidence="5 10" id="KW-0560">Oxidoreductase</keyword>
<dbReference type="InterPro" id="IPR036291">
    <property type="entry name" value="NAD(P)-bd_dom_sf"/>
</dbReference>
<dbReference type="GO" id="GO:0141153">
    <property type="term" value="F:glycerol-3-phosphate dehydrogenase (NADP+) activity"/>
    <property type="evidence" value="ECO:0007669"/>
    <property type="project" value="RHEA"/>
</dbReference>
<feature type="binding site" evidence="10">
    <location>
        <position position="415"/>
    </location>
    <ligand>
        <name>sn-glycerol 3-phosphate</name>
        <dbReference type="ChEBI" id="CHEBI:57597"/>
    </ligand>
</feature>
<feature type="binding site" evidence="10">
    <location>
        <position position="417"/>
    </location>
    <ligand>
        <name>NADPH</name>
        <dbReference type="ChEBI" id="CHEBI:57783"/>
    </ligand>
</feature>
<dbReference type="GO" id="GO:0005829">
    <property type="term" value="C:cytosol"/>
    <property type="evidence" value="ECO:0007669"/>
    <property type="project" value="TreeGrafter"/>
</dbReference>
<comment type="subcellular location">
    <subcellularLocation>
        <location evidence="10">Cytoplasm</location>
    </subcellularLocation>
</comment>
<dbReference type="GO" id="GO:0046168">
    <property type="term" value="P:glycerol-3-phosphate catabolic process"/>
    <property type="evidence" value="ECO:0007669"/>
    <property type="project" value="InterPro"/>
</dbReference>
<dbReference type="GO" id="GO:0046167">
    <property type="term" value="P:glycerol-3-phosphate biosynthetic process"/>
    <property type="evidence" value="ECO:0007669"/>
    <property type="project" value="UniProtKB-UniRule"/>
</dbReference>
<comment type="similarity">
    <text evidence="1 10 11">Belongs to the NAD-dependent glycerol-3-phosphate dehydrogenase family.</text>
</comment>
<feature type="compositionally biased region" description="Basic residues" evidence="13">
    <location>
        <begin position="209"/>
        <end position="228"/>
    </location>
</feature>
<evidence type="ECO:0000256" key="9">
    <source>
        <dbReference type="ARBA" id="ARBA00023264"/>
    </source>
</evidence>
<evidence type="ECO:0000256" key="1">
    <source>
        <dbReference type="ARBA" id="ARBA00011009"/>
    </source>
</evidence>
<feature type="binding site" evidence="10">
    <location>
        <position position="385"/>
    </location>
    <ligand>
        <name>sn-glycerol 3-phosphate</name>
        <dbReference type="ChEBI" id="CHEBI:57597"/>
    </ligand>
</feature>
<feature type="compositionally biased region" description="Basic residues" evidence="13">
    <location>
        <begin position="8"/>
        <end position="19"/>
    </location>
</feature>
<dbReference type="NCBIfam" id="NF000940">
    <property type="entry name" value="PRK00094.1-2"/>
    <property type="match status" value="1"/>
</dbReference>
<evidence type="ECO:0000259" key="14">
    <source>
        <dbReference type="Pfam" id="PF01210"/>
    </source>
</evidence>
<feature type="compositionally biased region" description="Low complexity" evidence="13">
    <location>
        <begin position="47"/>
        <end position="59"/>
    </location>
</feature>
<dbReference type="EC" id="1.1.1.94" evidence="10"/>
<evidence type="ECO:0000256" key="5">
    <source>
        <dbReference type="ARBA" id="ARBA00023002"/>
    </source>
</evidence>
<dbReference type="GO" id="GO:0141152">
    <property type="term" value="F:glycerol-3-phosphate dehydrogenase (NAD+) activity"/>
    <property type="evidence" value="ECO:0007669"/>
    <property type="project" value="RHEA"/>
</dbReference>
<feature type="binding site" evidence="10">
    <location>
        <position position="329"/>
    </location>
    <ligand>
        <name>NADPH</name>
        <dbReference type="ChEBI" id="CHEBI:57783"/>
    </ligand>
</feature>
<keyword evidence="17" id="KW-1185">Reference proteome</keyword>
<feature type="region of interest" description="Disordered" evidence="13">
    <location>
        <begin position="1"/>
        <end position="161"/>
    </location>
</feature>
<evidence type="ECO:0000256" key="13">
    <source>
        <dbReference type="SAM" id="MobiDB-lite"/>
    </source>
</evidence>
<evidence type="ECO:0000256" key="4">
    <source>
        <dbReference type="ARBA" id="ARBA00022857"/>
    </source>
</evidence>
<dbReference type="InterPro" id="IPR008927">
    <property type="entry name" value="6-PGluconate_DH-like_C_sf"/>
</dbReference>
<dbReference type="Pfam" id="PF07479">
    <property type="entry name" value="NAD_Gly3P_dh_C"/>
    <property type="match status" value="1"/>
</dbReference>
<keyword evidence="2 10" id="KW-0444">Lipid biosynthesis</keyword>
<keyword evidence="7 10" id="KW-0443">Lipid metabolism</keyword>
<feature type="compositionally biased region" description="Basic residues" evidence="13">
    <location>
        <begin position="245"/>
        <end position="254"/>
    </location>
</feature>
<evidence type="ECO:0000259" key="15">
    <source>
        <dbReference type="Pfam" id="PF07479"/>
    </source>
</evidence>
<dbReference type="Proteomes" id="UP000286997">
    <property type="component" value="Unassembled WGS sequence"/>
</dbReference>
<dbReference type="Gene3D" id="1.10.1040.10">
    <property type="entry name" value="N-(1-d-carboxylethyl)-l-norvaline Dehydrogenase, domain 2"/>
    <property type="match status" value="1"/>
</dbReference>
<keyword evidence="8 10" id="KW-0594">Phospholipid biosynthesis</keyword>
<comment type="caution">
    <text evidence="10">Lacks conserved residue(s) required for the propagation of feature annotation.</text>
</comment>
<evidence type="ECO:0000256" key="11">
    <source>
        <dbReference type="RuleBase" id="RU000437"/>
    </source>
</evidence>
<feature type="binding site" evidence="10">
    <location>
        <position position="556"/>
    </location>
    <ligand>
        <name>NADPH</name>
        <dbReference type="ChEBI" id="CHEBI:57783"/>
    </ligand>
</feature>
<feature type="binding site" evidence="10">
    <location>
        <position position="413"/>
    </location>
    <ligand>
        <name>sn-glycerol 3-phosphate</name>
        <dbReference type="ChEBI" id="CHEBI:57597"/>
    </ligand>
</feature>
<evidence type="ECO:0000256" key="2">
    <source>
        <dbReference type="ARBA" id="ARBA00022516"/>
    </source>
</evidence>
<evidence type="ECO:0000313" key="17">
    <source>
        <dbReference type="Proteomes" id="UP000286997"/>
    </source>
</evidence>
<comment type="pathway">
    <text evidence="10">Membrane lipid metabolism; glycerophospholipid metabolism.</text>
</comment>
<comment type="catalytic activity">
    <reaction evidence="10">
        <text>sn-glycerol 3-phosphate + NAD(+) = dihydroxyacetone phosphate + NADH + H(+)</text>
        <dbReference type="Rhea" id="RHEA:11092"/>
        <dbReference type="ChEBI" id="CHEBI:15378"/>
        <dbReference type="ChEBI" id="CHEBI:57540"/>
        <dbReference type="ChEBI" id="CHEBI:57597"/>
        <dbReference type="ChEBI" id="CHEBI:57642"/>
        <dbReference type="ChEBI" id="CHEBI:57945"/>
        <dbReference type="EC" id="1.1.1.94"/>
    </reaction>
</comment>
<proteinExistence type="inferred from homology"/>
<feature type="binding site" evidence="10">
    <location>
        <position position="468"/>
    </location>
    <ligand>
        <name>sn-glycerol 3-phosphate</name>
        <dbReference type="ChEBI" id="CHEBI:57597"/>
    </ligand>
</feature>
<accession>A0A437PG69</accession>
<dbReference type="GO" id="GO:0005975">
    <property type="term" value="P:carbohydrate metabolic process"/>
    <property type="evidence" value="ECO:0007669"/>
    <property type="project" value="InterPro"/>
</dbReference>
<dbReference type="GO" id="GO:0051287">
    <property type="term" value="F:NAD binding"/>
    <property type="evidence" value="ECO:0007669"/>
    <property type="project" value="InterPro"/>
</dbReference>
<dbReference type="UniPathway" id="UPA00940"/>
<keyword evidence="4 10" id="KW-0521">NADP</keyword>
<keyword evidence="3 10" id="KW-0547">Nucleotide-binding</keyword>
<comment type="catalytic activity">
    <reaction evidence="10 12">
        <text>sn-glycerol 3-phosphate + NADP(+) = dihydroxyacetone phosphate + NADPH + H(+)</text>
        <dbReference type="Rhea" id="RHEA:11096"/>
        <dbReference type="ChEBI" id="CHEBI:15378"/>
        <dbReference type="ChEBI" id="CHEBI:57597"/>
        <dbReference type="ChEBI" id="CHEBI:57642"/>
        <dbReference type="ChEBI" id="CHEBI:57783"/>
        <dbReference type="ChEBI" id="CHEBI:58349"/>
        <dbReference type="EC" id="1.1.1.94"/>
    </reaction>
</comment>
<dbReference type="PROSITE" id="PS00957">
    <property type="entry name" value="NAD_G3PDH"/>
    <property type="match status" value="1"/>
</dbReference>
<organism evidence="16 17">
    <name type="scientific">Methylobacterium oryzihabitans</name>
    <dbReference type="NCBI Taxonomy" id="2499852"/>
    <lineage>
        <taxon>Bacteria</taxon>
        <taxon>Pseudomonadati</taxon>
        <taxon>Pseudomonadota</taxon>
        <taxon>Alphaproteobacteria</taxon>
        <taxon>Hyphomicrobiales</taxon>
        <taxon>Methylobacteriaceae</taxon>
        <taxon>Methylobacterium</taxon>
    </lineage>
</organism>
<reference evidence="16 17" key="1">
    <citation type="submission" date="2019-01" db="EMBL/GenBank/DDBJ databases">
        <authorList>
            <person name="Chen W.-M."/>
        </authorList>
    </citation>
    <scope>NUCLEOTIDE SEQUENCE [LARGE SCALE GENOMIC DNA]</scope>
    <source>
        <strain evidence="16 17">TER-1</strain>
    </source>
</reference>
<evidence type="ECO:0000256" key="3">
    <source>
        <dbReference type="ARBA" id="ARBA00022741"/>
    </source>
</evidence>
<comment type="caution">
    <text evidence="16">The sequence shown here is derived from an EMBL/GenBank/DDBJ whole genome shotgun (WGS) entry which is preliminary data.</text>
</comment>
<evidence type="ECO:0000256" key="7">
    <source>
        <dbReference type="ARBA" id="ARBA00023098"/>
    </source>
</evidence>
<dbReference type="InterPro" id="IPR006109">
    <property type="entry name" value="G3P_DH_NAD-dep_C"/>
</dbReference>
<dbReference type="FunFam" id="3.40.50.720:FF:000019">
    <property type="entry name" value="Glycerol-3-phosphate dehydrogenase [NAD(P)+]"/>
    <property type="match status" value="1"/>
</dbReference>
<feature type="binding site" evidence="10">
    <location>
        <position position="532"/>
    </location>
    <ligand>
        <name>sn-glycerol 3-phosphate</name>
        <dbReference type="ChEBI" id="CHEBI:57597"/>
    </ligand>
</feature>
<feature type="binding site" evidence="10">
    <location>
        <position position="521"/>
    </location>
    <ligand>
        <name>sn-glycerol 3-phosphate</name>
        <dbReference type="ChEBI" id="CHEBI:57597"/>
    </ligand>
</feature>
<feature type="binding site" evidence="10">
    <location>
        <position position="531"/>
    </location>
    <ligand>
        <name>sn-glycerol 3-phosphate</name>
        <dbReference type="ChEBI" id="CHEBI:57597"/>
    </ligand>
</feature>
<dbReference type="HAMAP" id="MF_00394">
    <property type="entry name" value="NAD_Glyc3P_dehydrog"/>
    <property type="match status" value="1"/>
</dbReference>
<feature type="binding site" evidence="10">
    <location>
        <position position="385"/>
    </location>
    <ligand>
        <name>NADPH</name>
        <dbReference type="ChEBI" id="CHEBI:57783"/>
    </ligand>
</feature>
<feature type="domain" description="Glycerol-3-phosphate dehydrogenase NAD-dependent N-terminal" evidence="14">
    <location>
        <begin position="283"/>
        <end position="435"/>
    </location>
</feature>
<keyword evidence="9 10" id="KW-1208">Phospholipid metabolism</keyword>
<sequence>MPAPLAPPRRRAPARRRPPRLAVLARRLRPHSARQRQRRAVAREPRAPGLGQPAAGAPRRGARPRRGGAGRDAGPRRARPPLPGVAGAAGDARRPGRPGGRGLPPAPLAAGGRRAVRGDERRPVGDAVLSRPQDRPREPRRGPCPRPALRPRRVRPVGDRDAGGILRLRRLLAPGPAAAGRGRAGRRGRDRLAARSRGLGPRPRDARRPPRPRRRLRALRPRRGRRPHGGPQRRLAPGDGAARHGAGRHVRPSRPVRERSAAAARPLPPAGAGRGRGVVTVTVAVVGGGAWGTALANAAAAGQEGEVVLWMRDAAAARDAARARENARYLPGVPLHPRVRPSGEAGDLAGAGAVLLVVPAQTLRGVLGTLRPALRPDATLVICAKGIERGSDAFMTEVAAAVAPGAPLAVLSGPSFAADVARGLPTAVTLAAAEPARAAALAGILSGPALRVYHSGDLRGVEIGGAAKNVLAIACGAVVGRGLGESARAALVARSFAELMRFARACGARSETLMGLSGLGDLVLSASSAQSRNFAFGERLGRGADPGEAAGGKLAEGALTAAGLVALARRHGVEMPVAEAVAALVAGTLRLDDAIAALMRRPLRGEDE</sequence>
<dbReference type="SUPFAM" id="SSF48179">
    <property type="entry name" value="6-phosphogluconate dehydrogenase C-terminal domain-like"/>
    <property type="match status" value="1"/>
</dbReference>
<dbReference type="EMBL" id="SACP01000002">
    <property type="protein sequence ID" value="RVU21255.1"/>
    <property type="molecule type" value="Genomic_DNA"/>
</dbReference>
<dbReference type="NCBIfam" id="NF000942">
    <property type="entry name" value="PRK00094.1-4"/>
    <property type="match status" value="1"/>
</dbReference>
<feature type="binding site" evidence="10">
    <location>
        <position position="312"/>
    </location>
    <ligand>
        <name>NADPH</name>
        <dbReference type="ChEBI" id="CHEBI:57783"/>
    </ligand>
</feature>
<evidence type="ECO:0000256" key="12">
    <source>
        <dbReference type="RuleBase" id="RU000439"/>
    </source>
</evidence>
<feature type="binding site" evidence="10">
    <location>
        <position position="554"/>
    </location>
    <ligand>
        <name>NADPH</name>
        <dbReference type="ChEBI" id="CHEBI:57783"/>
    </ligand>
</feature>
<feature type="binding site" evidence="10">
    <location>
        <position position="533"/>
    </location>
    <ligand>
        <name>sn-glycerol 3-phosphate</name>
        <dbReference type="ChEBI" id="CHEBI:57597"/>
    </ligand>
</feature>
<dbReference type="PRINTS" id="PR00077">
    <property type="entry name" value="GPDHDRGNASE"/>
</dbReference>
<dbReference type="GO" id="GO:0006650">
    <property type="term" value="P:glycerophospholipid metabolic process"/>
    <property type="evidence" value="ECO:0007669"/>
    <property type="project" value="UniProtKB-UniRule"/>
</dbReference>
<feature type="binding site" evidence="10">
    <location>
        <position position="291"/>
    </location>
    <ligand>
        <name>NADPH</name>
        <dbReference type="ChEBI" id="CHEBI:57783"/>
    </ligand>
</feature>
<keyword evidence="6 10" id="KW-0520">NAD</keyword>
<evidence type="ECO:0000256" key="6">
    <source>
        <dbReference type="ARBA" id="ARBA00023027"/>
    </source>
</evidence>
<dbReference type="PANTHER" id="PTHR11728:SF1">
    <property type="entry name" value="GLYCEROL-3-PHOSPHATE DEHYDROGENASE [NAD(+)] 2, CHLOROPLASTIC"/>
    <property type="match status" value="1"/>
</dbReference>
<dbReference type="Pfam" id="PF01210">
    <property type="entry name" value="NAD_Gly3P_dh_N"/>
    <property type="match status" value="1"/>
</dbReference>
<evidence type="ECO:0000256" key="8">
    <source>
        <dbReference type="ARBA" id="ARBA00023209"/>
    </source>
</evidence>
<feature type="compositionally biased region" description="Basic residues" evidence="13">
    <location>
        <begin position="26"/>
        <end position="40"/>
    </location>
</feature>
<dbReference type="PANTHER" id="PTHR11728">
    <property type="entry name" value="GLYCEROL-3-PHOSPHATE DEHYDROGENASE"/>
    <property type="match status" value="1"/>
</dbReference>
<name>A0A437PG69_9HYPH</name>
<gene>
    <name evidence="10" type="primary">gpsA</name>
    <name evidence="16" type="ORF">EOE48_02545</name>
</gene>
<protein>
    <recommendedName>
        <fullName evidence="10">Glycerol-3-phosphate dehydrogenase [NAD(P)+]</fullName>
        <ecNumber evidence="10">1.1.1.94</ecNumber>
    </recommendedName>
    <alternativeName>
        <fullName evidence="10">NAD(P)(+)-dependent glycerol-3-phosphate dehydrogenase</fullName>
    </alternativeName>
    <alternativeName>
        <fullName evidence="10">NAD(P)H-dependent dihydroxyacetone-phosphate reductase</fullName>
    </alternativeName>
</protein>
<feature type="compositionally biased region" description="Basic and acidic residues" evidence="13">
    <location>
        <begin position="132"/>
        <end position="141"/>
    </location>
</feature>
<dbReference type="InterPro" id="IPR006168">
    <property type="entry name" value="G3P_DH_NAD-dep"/>
</dbReference>
<feature type="active site" description="Proton acceptor" evidence="10">
    <location>
        <position position="468"/>
    </location>
</feature>
<dbReference type="AlphaFoldDB" id="A0A437PG69"/>
<keyword evidence="10" id="KW-0963">Cytoplasm</keyword>
<dbReference type="Gene3D" id="3.40.50.720">
    <property type="entry name" value="NAD(P)-binding Rossmann-like Domain"/>
    <property type="match status" value="1"/>
</dbReference>
<feature type="region of interest" description="Disordered" evidence="13">
    <location>
        <begin position="176"/>
        <end position="275"/>
    </location>
</feature>
<dbReference type="GO" id="GO:0008654">
    <property type="term" value="P:phospholipid biosynthetic process"/>
    <property type="evidence" value="ECO:0007669"/>
    <property type="project" value="UniProtKB-KW"/>
</dbReference>
<dbReference type="InterPro" id="IPR011128">
    <property type="entry name" value="G3P_DH_NAD-dep_N"/>
</dbReference>
<comment type="function">
    <text evidence="10">Catalyzes the reduction of the glycolytic intermediate dihydroxyacetone phosphate (DHAP) to sn-glycerol 3-phosphate (G3P), the key precursor for phospholipid synthesis.</text>
</comment>
<feature type="domain" description="Glycerol-3-phosphate dehydrogenase NAD-dependent C-terminal" evidence="15">
    <location>
        <begin position="457"/>
        <end position="595"/>
    </location>
</feature>
<evidence type="ECO:0000256" key="10">
    <source>
        <dbReference type="HAMAP-Rule" id="MF_00394"/>
    </source>
</evidence>
<feature type="binding site" evidence="10">
    <location>
        <position position="532"/>
    </location>
    <ligand>
        <name>NADPH</name>
        <dbReference type="ChEBI" id="CHEBI:57783"/>
    </ligand>
</feature>
<dbReference type="InterPro" id="IPR013328">
    <property type="entry name" value="6PGD_dom2"/>
</dbReference>